<dbReference type="PANTHER" id="PTHR43330">
    <property type="entry name" value="METHIONINE AMINOPEPTIDASE"/>
    <property type="match status" value="1"/>
</dbReference>
<dbReference type="GO" id="GO:0004239">
    <property type="term" value="F:initiator methionyl aminopeptidase activity"/>
    <property type="evidence" value="ECO:0007669"/>
    <property type="project" value="UniProtKB-UniRule"/>
</dbReference>
<dbReference type="InterPro" id="IPR001714">
    <property type="entry name" value="Pept_M24_MAP"/>
</dbReference>
<dbReference type="InterPro" id="IPR000994">
    <property type="entry name" value="Pept_M24"/>
</dbReference>
<dbReference type="GO" id="GO:0046872">
    <property type="term" value="F:metal ion binding"/>
    <property type="evidence" value="ECO:0007669"/>
    <property type="project" value="UniProtKB-UniRule"/>
</dbReference>
<feature type="binding site" evidence="6">
    <location>
        <position position="110"/>
    </location>
    <ligand>
        <name>a divalent metal cation</name>
        <dbReference type="ChEBI" id="CHEBI:60240"/>
        <label>1</label>
    </ligand>
</feature>
<feature type="binding site" evidence="6">
    <location>
        <position position="173"/>
    </location>
    <ligand>
        <name>a divalent metal cation</name>
        <dbReference type="ChEBI" id="CHEBI:60240"/>
        <label>2</label>
        <note>catalytic</note>
    </ligand>
</feature>
<dbReference type="SUPFAM" id="SSF55920">
    <property type="entry name" value="Creatinase/aminopeptidase"/>
    <property type="match status" value="1"/>
</dbReference>
<dbReference type="GO" id="GO:0070006">
    <property type="term" value="F:metalloaminopeptidase activity"/>
    <property type="evidence" value="ECO:0007669"/>
    <property type="project" value="UniProtKB-UniRule"/>
</dbReference>
<evidence type="ECO:0000256" key="2">
    <source>
        <dbReference type="ARBA" id="ARBA00022438"/>
    </source>
</evidence>
<dbReference type="GO" id="GO:0006508">
    <property type="term" value="P:proteolysis"/>
    <property type="evidence" value="ECO:0007669"/>
    <property type="project" value="UniProtKB-KW"/>
</dbReference>
<sequence>MKGTLYMIVKTQEEIEAFKKIGRICAEIREAMKAATKPGVTTLELDEIAGRMFAEAGAISGPKGEYDFPGYTCISVNEEVAHGIPGKRVIQEGDIVNIDVSGSLDGYFADTGISFVVGEGYEDKEKLCRVAKDAFDRAMTKVKAGSKLNQIGKAVEREANANGLTVIMNLTGHGLGRSLHDEPNHILNYYDAWDSTIMKEGMVLAVEPFISAKAEHIVEAGDGWTFITPDKSLVAQIEHSVIVTKDKPIILTSLDEE</sequence>
<feature type="domain" description="Peptidase M24" evidence="8">
    <location>
        <begin position="17"/>
        <end position="245"/>
    </location>
</feature>
<feature type="binding site" evidence="6">
    <location>
        <position position="82"/>
    </location>
    <ligand>
        <name>substrate</name>
    </ligand>
</feature>
<feature type="binding site" evidence="6">
    <location>
        <position position="99"/>
    </location>
    <ligand>
        <name>a divalent metal cation</name>
        <dbReference type="ChEBI" id="CHEBI:60240"/>
        <label>1</label>
    </ligand>
</feature>
<feature type="binding site" evidence="6">
    <location>
        <position position="238"/>
    </location>
    <ligand>
        <name>a divalent metal cation</name>
        <dbReference type="ChEBI" id="CHEBI:60240"/>
        <label>2</label>
        <note>catalytic</note>
    </ligand>
</feature>
<dbReference type="AlphaFoldDB" id="A0A1H9P4R8"/>
<dbReference type="InterPro" id="IPR002467">
    <property type="entry name" value="Pept_M24A_MAP1"/>
</dbReference>
<keyword evidence="5 6" id="KW-0378">Hydrolase</keyword>
<dbReference type="EC" id="3.4.11.18" evidence="6 7"/>
<keyword evidence="4 6" id="KW-0479">Metal-binding</keyword>
<comment type="catalytic activity">
    <reaction evidence="6 7">
        <text>Release of N-terminal amino acids, preferentially methionine, from peptides and arylamides.</text>
        <dbReference type="EC" id="3.4.11.18"/>
    </reaction>
</comment>
<comment type="cofactor">
    <cofactor evidence="6">
        <name>Co(2+)</name>
        <dbReference type="ChEBI" id="CHEBI:48828"/>
    </cofactor>
    <cofactor evidence="6">
        <name>Zn(2+)</name>
        <dbReference type="ChEBI" id="CHEBI:29105"/>
    </cofactor>
    <cofactor evidence="6">
        <name>Mn(2+)</name>
        <dbReference type="ChEBI" id="CHEBI:29035"/>
    </cofactor>
    <cofactor evidence="6">
        <name>Fe(2+)</name>
        <dbReference type="ChEBI" id="CHEBI:29033"/>
    </cofactor>
    <text evidence="6">Binds 2 divalent metal cations per subunit. Has a high-affinity and a low affinity metal-binding site. The true nature of the physiological cofactor is under debate. The enzyme is active with cobalt, zinc, manganese or divalent iron ions. Most likely, methionine aminopeptidases function as mononuclear Fe(2+)-metalloproteases under physiological conditions, and the catalytically relevant metal-binding site has been assigned to the histidine-containing high-affinity site.</text>
</comment>
<dbReference type="InterPro" id="IPR036005">
    <property type="entry name" value="Creatinase/aminopeptidase-like"/>
</dbReference>
<dbReference type="NCBIfam" id="TIGR00500">
    <property type="entry name" value="met_pdase_I"/>
    <property type="match status" value="1"/>
</dbReference>
<dbReference type="Gene3D" id="3.90.230.10">
    <property type="entry name" value="Creatinase/methionine aminopeptidase superfamily"/>
    <property type="match status" value="1"/>
</dbReference>
<comment type="caution">
    <text evidence="9">The sequence shown here is derived from an EMBL/GenBank/DDBJ whole genome shotgun (WGS) entry which is preliminary data.</text>
</comment>
<comment type="similarity">
    <text evidence="6">Belongs to the peptidase M24A family. Methionine aminopeptidase type 1 subfamily.</text>
</comment>
<keyword evidence="2 6" id="KW-0031">Aminopeptidase</keyword>
<keyword evidence="3 6" id="KW-0645">Protease</keyword>
<evidence type="ECO:0000256" key="3">
    <source>
        <dbReference type="ARBA" id="ARBA00022670"/>
    </source>
</evidence>
<dbReference type="PANTHER" id="PTHR43330:SF13">
    <property type="entry name" value="METHIONINE AMINOPEPTIDASE 2"/>
    <property type="match status" value="1"/>
</dbReference>
<comment type="subunit">
    <text evidence="6">Monomer.</text>
</comment>
<protein>
    <recommendedName>
        <fullName evidence="6 7">Methionine aminopeptidase</fullName>
        <shortName evidence="6">MAP</shortName>
        <shortName evidence="6">MetAP</shortName>
        <ecNumber evidence="6 7">3.4.11.18</ecNumber>
    </recommendedName>
    <alternativeName>
        <fullName evidence="6">Peptidase M</fullName>
    </alternativeName>
</protein>
<evidence type="ECO:0000313" key="9">
    <source>
        <dbReference type="EMBL" id="SER43172.1"/>
    </source>
</evidence>
<evidence type="ECO:0000256" key="1">
    <source>
        <dbReference type="ARBA" id="ARBA00002521"/>
    </source>
</evidence>
<organism evidence="9 10">
    <name type="scientific">Lysinibacillus fusiformis</name>
    <dbReference type="NCBI Taxonomy" id="28031"/>
    <lineage>
        <taxon>Bacteria</taxon>
        <taxon>Bacillati</taxon>
        <taxon>Bacillota</taxon>
        <taxon>Bacilli</taxon>
        <taxon>Bacillales</taxon>
        <taxon>Bacillaceae</taxon>
        <taxon>Lysinibacillus</taxon>
    </lineage>
</organism>
<feature type="binding site" evidence="6">
    <location>
        <position position="110"/>
    </location>
    <ligand>
        <name>a divalent metal cation</name>
        <dbReference type="ChEBI" id="CHEBI:60240"/>
        <label>2</label>
        <note>catalytic</note>
    </ligand>
</feature>
<reference evidence="9 10" key="1">
    <citation type="submission" date="2016-10" db="EMBL/GenBank/DDBJ databases">
        <authorList>
            <person name="Varghese N."/>
            <person name="Submissions S."/>
        </authorList>
    </citation>
    <scope>NUCLEOTIDE SEQUENCE [LARGE SCALE GENOMIC DNA]</scope>
    <source>
        <strain evidence="9 10">TC-13</strain>
    </source>
</reference>
<gene>
    <name evidence="6" type="primary">map</name>
    <name evidence="9" type="ORF">SAMN02787113_03783</name>
</gene>
<feature type="binding site" evidence="6">
    <location>
        <position position="238"/>
    </location>
    <ligand>
        <name>a divalent metal cation</name>
        <dbReference type="ChEBI" id="CHEBI:60240"/>
        <label>1</label>
    </ligand>
</feature>
<evidence type="ECO:0000256" key="6">
    <source>
        <dbReference type="HAMAP-Rule" id="MF_01974"/>
    </source>
</evidence>
<evidence type="ECO:0000313" key="10">
    <source>
        <dbReference type="Proteomes" id="UP000199410"/>
    </source>
</evidence>
<proteinExistence type="inferred from homology"/>
<dbReference type="HAMAP" id="MF_01974">
    <property type="entry name" value="MetAP_1"/>
    <property type="match status" value="1"/>
</dbReference>
<accession>A0A1H9P4R8</accession>
<feature type="binding site" evidence="6">
    <location>
        <position position="207"/>
    </location>
    <ligand>
        <name>a divalent metal cation</name>
        <dbReference type="ChEBI" id="CHEBI:60240"/>
        <label>2</label>
        <note>catalytic</note>
    </ligand>
</feature>
<name>A0A1H9P4R8_9BACI</name>
<dbReference type="CDD" id="cd01086">
    <property type="entry name" value="MetAP1"/>
    <property type="match status" value="1"/>
</dbReference>
<dbReference type="Proteomes" id="UP000199410">
    <property type="component" value="Unassembled WGS sequence"/>
</dbReference>
<evidence type="ECO:0000256" key="5">
    <source>
        <dbReference type="ARBA" id="ARBA00022801"/>
    </source>
</evidence>
<dbReference type="PRINTS" id="PR00599">
    <property type="entry name" value="MAPEPTIDASE"/>
</dbReference>
<feature type="binding site" evidence="6">
    <location>
        <position position="180"/>
    </location>
    <ligand>
        <name>substrate</name>
    </ligand>
</feature>
<evidence type="ECO:0000259" key="8">
    <source>
        <dbReference type="Pfam" id="PF00557"/>
    </source>
</evidence>
<evidence type="ECO:0000256" key="4">
    <source>
        <dbReference type="ARBA" id="ARBA00022723"/>
    </source>
</evidence>
<dbReference type="Pfam" id="PF00557">
    <property type="entry name" value="Peptidase_M24"/>
    <property type="match status" value="1"/>
</dbReference>
<evidence type="ECO:0000256" key="7">
    <source>
        <dbReference type="RuleBase" id="RU003653"/>
    </source>
</evidence>
<dbReference type="EMBL" id="FOEL01000015">
    <property type="protein sequence ID" value="SER43172.1"/>
    <property type="molecule type" value="Genomic_DNA"/>
</dbReference>
<comment type="function">
    <text evidence="1 6">Removes the N-terminal methionine from nascent proteins. The N-terminal methionine is often cleaved when the second residue in the primary sequence is small and uncharged (Met-Ala-, Cys, Gly, Pro, Ser, Thr, or Val). Requires deformylation of the N(alpha)-formylated initiator methionine before it can be hydrolyzed.</text>
</comment>